<keyword evidence="21" id="KW-1185">Reference proteome</keyword>
<dbReference type="InterPro" id="IPR014016">
    <property type="entry name" value="UvrD-like_ATP-bd"/>
</dbReference>
<dbReference type="GO" id="GO:0008854">
    <property type="term" value="F:exodeoxyribonuclease V activity"/>
    <property type="evidence" value="ECO:0007669"/>
    <property type="project" value="InterPro"/>
</dbReference>
<dbReference type="Pfam" id="PF12705">
    <property type="entry name" value="PDDEXK_1"/>
    <property type="match status" value="1"/>
</dbReference>
<dbReference type="Gene3D" id="1.10.486.10">
    <property type="entry name" value="PCRA, domain 4"/>
    <property type="match status" value="1"/>
</dbReference>
<comment type="caution">
    <text evidence="20">The sequence shown here is derived from an EMBL/GenBank/DDBJ whole genome shotgun (WGS) entry which is preliminary data.</text>
</comment>
<dbReference type="Gene3D" id="1.10.3170.10">
    <property type="entry name" value="Recbcd, chain B, domain 2"/>
    <property type="match status" value="1"/>
</dbReference>
<evidence type="ECO:0000256" key="12">
    <source>
        <dbReference type="ARBA" id="ARBA00023235"/>
    </source>
</evidence>
<dbReference type="Pfam" id="PF13361">
    <property type="entry name" value="UvrD_C"/>
    <property type="match status" value="1"/>
</dbReference>
<dbReference type="Pfam" id="PF00580">
    <property type="entry name" value="UvrD-helicase"/>
    <property type="match status" value="1"/>
</dbReference>
<evidence type="ECO:0000256" key="14">
    <source>
        <dbReference type="ARBA" id="ARBA00034808"/>
    </source>
</evidence>
<accession>A0A3N1VPD0</accession>
<evidence type="ECO:0000256" key="7">
    <source>
        <dbReference type="ARBA" id="ARBA00022839"/>
    </source>
</evidence>
<dbReference type="NCBIfam" id="TIGR00609">
    <property type="entry name" value="recB"/>
    <property type="match status" value="1"/>
</dbReference>
<sequence length="1221" mass="139149">MNRIMTQSLDSFQLPLNGVRLIEASAGTGKTHNIVTLVLRFILEKNLSIGQILVVTYTNAATEELRDRIRQRLHEAWRQMSTGQFNDPELAAFCKTLDSSQRANFLRLLRKAVCRMDEAAVFTIHGFCQRVLQEFALECGLAFHWDVLPDDAALYREAAADFWRHLMKKAHPMEVLWLLENWKGPDGLLQHLAPLKSPVPPKILPEPSATHGPNFSQADALFQVIRTMWLEHQKDIEDTLRNHKGLDRRTYNNKAVDDLLETVKALCASNTPPPTLPPSFEKLTASMLARKTKPGENPPAHPFFELCERFWQFMPKLLEGHRIELLKSAEAFVRQAVWRRKEAERVLAFDDLLVRLEQALSSDPWGRVLSERIRQKYPVALIDEFQDTDPLQYAIFQKIYATPNGSAPLCLIGDPKQAIYSFRGADIFSYVRAKRDAGPKNTYTMDTNWRSSSGLVTAVNHLFSRHPYPFVFHQDIPFQAVRSAPTADTRPLCLDGKPSAGLMVRFLSSRHLDTSKEGFILSEAAQKGAAADCAAFIATLLNLADQNRATIGAGRLKANHIAVLVRSHREGRIMQEALRQRGVASVSLQRESVFDSQEAEDLTAILGAVANPANERLLRTALATETLGWNASRIIAMERHDTLMEDVQSRFHRYRELWNRRGFLASFMALLKEENVPSHVRSLPAGERRLTNLLHLAELLHQADQTHSGVDRLLRWFKDRRRAQYAPEEEQLRLESDETLVQVVTIHKSKGLEYPVVFVPFPWTIKPRGAQKNDPVRFHDPHNLSLRVDLGSVNIEENRRRAYREEMAENMRLLYVALTRAKSLCVLCWGRIHGASASAMAYLLFPRLNTDPLQELPQSAMDNFFKDEDLKNSLEDIARSSSGAITVEDADVHGRARRHPSSEKTPEFRARKFHRDLGVPWRVTSYTHLALGAEPYTPDDDAVAEEEPERGAHDQEIEPVFLFPRGPRAGQCLHEIFEKVHFSMASAQDLQANVAAALARHGLEPHWQEPVLSMVENVLETSLHHDHGSLTLKDLEAGDAFPEWEFHFTLGPLDPLRLYNALKDTALYERSVNGLQFEMLQGLVRGFIDLVFRRHGRYFIADYKSNHLGNRVEDYARSRLESAMHEHRYPLQMLLYTVALHRYLSVRLPDYDYDTHFGGVFYLFLRGMRRDNQGSTGVFYHRPERGVVDRLEDLFRRNGLEDHTHGERIGGVGPTGDSALH</sequence>
<evidence type="ECO:0000256" key="3">
    <source>
        <dbReference type="ARBA" id="ARBA00022741"/>
    </source>
</evidence>
<dbReference type="Gene3D" id="3.90.320.10">
    <property type="match status" value="1"/>
</dbReference>
<keyword evidence="3 16" id="KW-0547">Nucleotide-binding</keyword>
<dbReference type="GO" id="GO:0009338">
    <property type="term" value="C:exodeoxyribonuclease V complex"/>
    <property type="evidence" value="ECO:0007669"/>
    <property type="project" value="TreeGrafter"/>
</dbReference>
<evidence type="ECO:0000256" key="13">
    <source>
        <dbReference type="ARBA" id="ARBA00034617"/>
    </source>
</evidence>
<name>A0A3N1VPD0_9BACT</name>
<feature type="binding site" evidence="16">
    <location>
        <begin position="24"/>
        <end position="31"/>
    </location>
    <ligand>
        <name>ATP</name>
        <dbReference type="ChEBI" id="CHEBI:30616"/>
    </ligand>
</feature>
<proteinExistence type="inferred from homology"/>
<evidence type="ECO:0000256" key="15">
    <source>
        <dbReference type="ARBA" id="ARBA00048988"/>
    </source>
</evidence>
<keyword evidence="5 16" id="KW-0378">Hydrolase</keyword>
<keyword evidence="4" id="KW-0227">DNA damage</keyword>
<protein>
    <recommendedName>
        <fullName evidence="14">DNA 3'-5' helicase</fullName>
        <ecNumber evidence="14">5.6.2.4</ecNumber>
    </recommendedName>
</protein>
<dbReference type="SUPFAM" id="SSF52980">
    <property type="entry name" value="Restriction endonuclease-like"/>
    <property type="match status" value="1"/>
</dbReference>
<dbReference type="HAMAP" id="MF_01485">
    <property type="entry name" value="RecB"/>
    <property type="match status" value="1"/>
</dbReference>
<keyword evidence="6 16" id="KW-0347">Helicase</keyword>
<evidence type="ECO:0000256" key="17">
    <source>
        <dbReference type="SAM" id="MobiDB-lite"/>
    </source>
</evidence>
<keyword evidence="11" id="KW-0234">DNA repair</keyword>
<evidence type="ECO:0000313" key="20">
    <source>
        <dbReference type="EMBL" id="ROR01777.1"/>
    </source>
</evidence>
<evidence type="ECO:0000256" key="10">
    <source>
        <dbReference type="ARBA" id="ARBA00023125"/>
    </source>
</evidence>
<gene>
    <name evidence="20" type="ORF">EDC27_0963</name>
</gene>
<dbReference type="InterPro" id="IPR027417">
    <property type="entry name" value="P-loop_NTPase"/>
</dbReference>
<dbReference type="InterPro" id="IPR011335">
    <property type="entry name" value="Restrct_endonuc-II-like"/>
</dbReference>
<dbReference type="GO" id="GO:0016887">
    <property type="term" value="F:ATP hydrolysis activity"/>
    <property type="evidence" value="ECO:0007669"/>
    <property type="project" value="RHEA"/>
</dbReference>
<dbReference type="PROSITE" id="PS51198">
    <property type="entry name" value="UVRD_HELICASE_ATP_BIND"/>
    <property type="match status" value="1"/>
</dbReference>
<evidence type="ECO:0000256" key="16">
    <source>
        <dbReference type="PROSITE-ProRule" id="PRU00560"/>
    </source>
</evidence>
<keyword evidence="10" id="KW-0238">DNA-binding</keyword>
<evidence type="ECO:0000259" key="19">
    <source>
        <dbReference type="PROSITE" id="PS51217"/>
    </source>
</evidence>
<dbReference type="GO" id="GO:0005829">
    <property type="term" value="C:cytosol"/>
    <property type="evidence" value="ECO:0007669"/>
    <property type="project" value="TreeGrafter"/>
</dbReference>
<keyword evidence="9" id="KW-0460">Magnesium</keyword>
<dbReference type="EMBL" id="RJVA01000010">
    <property type="protein sequence ID" value="ROR01777.1"/>
    <property type="molecule type" value="Genomic_DNA"/>
</dbReference>
<feature type="region of interest" description="Disordered" evidence="17">
    <location>
        <begin position="934"/>
        <end position="953"/>
    </location>
</feature>
<dbReference type="GO" id="GO:0000725">
    <property type="term" value="P:recombinational repair"/>
    <property type="evidence" value="ECO:0007669"/>
    <property type="project" value="TreeGrafter"/>
</dbReference>
<dbReference type="GO" id="GO:0005524">
    <property type="term" value="F:ATP binding"/>
    <property type="evidence" value="ECO:0007669"/>
    <property type="project" value="UniProtKB-UniRule"/>
</dbReference>
<dbReference type="GO" id="GO:0043138">
    <property type="term" value="F:3'-5' DNA helicase activity"/>
    <property type="evidence" value="ECO:0007669"/>
    <property type="project" value="UniProtKB-EC"/>
</dbReference>
<evidence type="ECO:0000313" key="21">
    <source>
        <dbReference type="Proteomes" id="UP000276223"/>
    </source>
</evidence>
<keyword evidence="7" id="KW-0269">Exonuclease</keyword>
<dbReference type="InterPro" id="IPR004586">
    <property type="entry name" value="RecB"/>
</dbReference>
<evidence type="ECO:0000256" key="1">
    <source>
        <dbReference type="ARBA" id="ARBA00022722"/>
    </source>
</evidence>
<feature type="domain" description="UvrD-like helicase C-terminal" evidence="19">
    <location>
        <begin position="473"/>
        <end position="751"/>
    </location>
</feature>
<evidence type="ECO:0000256" key="8">
    <source>
        <dbReference type="ARBA" id="ARBA00022840"/>
    </source>
</evidence>
<keyword evidence="1" id="KW-0540">Nuclease</keyword>
<keyword evidence="12" id="KW-0413">Isomerase</keyword>
<dbReference type="InterPro" id="IPR011604">
    <property type="entry name" value="PDDEXK-like_dom_sf"/>
</dbReference>
<reference evidence="20 21" key="1">
    <citation type="submission" date="2018-11" db="EMBL/GenBank/DDBJ databases">
        <title>Genomic Encyclopedia of Type Strains, Phase IV (KMG-IV): sequencing the most valuable type-strain genomes for metagenomic binning, comparative biology and taxonomic classification.</title>
        <authorList>
            <person name="Goeker M."/>
        </authorList>
    </citation>
    <scope>NUCLEOTIDE SEQUENCE [LARGE SCALE GENOMIC DNA]</scope>
    <source>
        <strain evidence="20 21">DSM 22027</strain>
    </source>
</reference>
<evidence type="ECO:0000256" key="4">
    <source>
        <dbReference type="ARBA" id="ARBA00022763"/>
    </source>
</evidence>
<dbReference type="GO" id="GO:0003677">
    <property type="term" value="F:DNA binding"/>
    <property type="evidence" value="ECO:0007669"/>
    <property type="project" value="UniProtKB-KW"/>
</dbReference>
<dbReference type="OrthoDB" id="9810135at2"/>
<dbReference type="PANTHER" id="PTHR11070:SF23">
    <property type="entry name" value="RECBCD ENZYME SUBUNIT RECB"/>
    <property type="match status" value="1"/>
</dbReference>
<dbReference type="PROSITE" id="PS51217">
    <property type="entry name" value="UVRD_HELICASE_CTER"/>
    <property type="match status" value="1"/>
</dbReference>
<dbReference type="Proteomes" id="UP000276223">
    <property type="component" value="Unassembled WGS sequence"/>
</dbReference>
<dbReference type="CDD" id="cd22352">
    <property type="entry name" value="RecB_C-like"/>
    <property type="match status" value="1"/>
</dbReference>
<comment type="catalytic activity">
    <reaction evidence="15">
        <text>ATP + H2O = ADP + phosphate + H(+)</text>
        <dbReference type="Rhea" id="RHEA:13065"/>
        <dbReference type="ChEBI" id="CHEBI:15377"/>
        <dbReference type="ChEBI" id="CHEBI:15378"/>
        <dbReference type="ChEBI" id="CHEBI:30616"/>
        <dbReference type="ChEBI" id="CHEBI:43474"/>
        <dbReference type="ChEBI" id="CHEBI:456216"/>
        <dbReference type="EC" id="5.6.2.4"/>
    </reaction>
</comment>
<comment type="catalytic activity">
    <reaction evidence="13">
        <text>Couples ATP hydrolysis with the unwinding of duplex DNA by translocating in the 3'-5' direction.</text>
        <dbReference type="EC" id="5.6.2.4"/>
    </reaction>
</comment>
<dbReference type="AlphaFoldDB" id="A0A3N1VPD0"/>
<dbReference type="InterPro" id="IPR038726">
    <property type="entry name" value="PDDEXK_AddAB-type"/>
</dbReference>
<evidence type="ECO:0000256" key="9">
    <source>
        <dbReference type="ARBA" id="ARBA00022842"/>
    </source>
</evidence>
<keyword evidence="2" id="KW-0479">Metal-binding</keyword>
<dbReference type="InterPro" id="IPR014017">
    <property type="entry name" value="DNA_helicase_UvrD-like_C"/>
</dbReference>
<dbReference type="InterPro" id="IPR000212">
    <property type="entry name" value="DNA_helicase_UvrD/REP"/>
</dbReference>
<dbReference type="PANTHER" id="PTHR11070">
    <property type="entry name" value="UVRD / RECB / PCRA DNA HELICASE FAMILY MEMBER"/>
    <property type="match status" value="1"/>
</dbReference>
<dbReference type="GO" id="GO:0046872">
    <property type="term" value="F:metal ion binding"/>
    <property type="evidence" value="ECO:0007669"/>
    <property type="project" value="UniProtKB-KW"/>
</dbReference>
<feature type="domain" description="UvrD-like helicase ATP-binding" evidence="18">
    <location>
        <begin position="3"/>
        <end position="452"/>
    </location>
</feature>
<evidence type="ECO:0000256" key="6">
    <source>
        <dbReference type="ARBA" id="ARBA00022806"/>
    </source>
</evidence>
<evidence type="ECO:0000259" key="18">
    <source>
        <dbReference type="PROSITE" id="PS51198"/>
    </source>
</evidence>
<organism evidence="20 21">
    <name type="scientific">Desulfosoma caldarium</name>
    <dbReference type="NCBI Taxonomy" id="610254"/>
    <lineage>
        <taxon>Bacteria</taxon>
        <taxon>Pseudomonadati</taxon>
        <taxon>Thermodesulfobacteriota</taxon>
        <taxon>Syntrophobacteria</taxon>
        <taxon>Syntrophobacterales</taxon>
        <taxon>Syntrophobacteraceae</taxon>
        <taxon>Desulfosoma</taxon>
    </lineage>
</organism>
<feature type="compositionally biased region" description="Acidic residues" evidence="17">
    <location>
        <begin position="937"/>
        <end position="948"/>
    </location>
</feature>
<evidence type="ECO:0000256" key="5">
    <source>
        <dbReference type="ARBA" id="ARBA00022801"/>
    </source>
</evidence>
<dbReference type="SUPFAM" id="SSF52540">
    <property type="entry name" value="P-loop containing nucleoside triphosphate hydrolases"/>
    <property type="match status" value="1"/>
</dbReference>
<dbReference type="EC" id="5.6.2.4" evidence="14"/>
<evidence type="ECO:0000256" key="2">
    <source>
        <dbReference type="ARBA" id="ARBA00022723"/>
    </source>
</evidence>
<dbReference type="Gene3D" id="3.40.50.300">
    <property type="entry name" value="P-loop containing nucleotide triphosphate hydrolases"/>
    <property type="match status" value="2"/>
</dbReference>
<keyword evidence="8 16" id="KW-0067">ATP-binding</keyword>
<evidence type="ECO:0000256" key="11">
    <source>
        <dbReference type="ARBA" id="ARBA00023204"/>
    </source>
</evidence>